<sequence length="462" mass="54159">MIKSTVMADKNVCADKEKSLYLTQVRYLDEQLERLQLKCDELTKHNQKLLSQINALQEDKKDICDYLQHSSAAKDEKAAELAERLEVRLHNDKQKQEVLELQLNQQQQNLQEEVDLLQAECRKQEVSEQQLFQHLSELQSLRKQLDSQREEREAAKQNLCFAELMEKTNQVKECWINARDDLQRKMLAAAEEVKTPHTDLLQEVKVLQHKNQTLWMEKDSVERRTTELQCQIDGMKKNLRLVSNSVSNLQQEVEKWRKRWQQLRVKVKKSCSFHHSMLDQEQTLRQNLISVSENHHQKAAEMDKLKVQLKEEKICRRQLEEDVMEAVTILRHIVTDSETVPDAEQMLQKLKKIFQKTRSVVSDPTEEMSRGPKLQTAEAKPERSSRLLCLRSSFILFLLTAACPCLCCSDPVFLMARYRPGDFGFIPRPAWSLGETEDEHQRQTNQIQPAGRKIHYSFQNKD</sequence>
<keyword evidence="9" id="KW-1185">Reference proteome</keyword>
<dbReference type="RefSeq" id="XP_023126487.1">
    <property type="nucleotide sequence ID" value="XM_023270719.3"/>
</dbReference>
<dbReference type="GO" id="GO:0036064">
    <property type="term" value="C:ciliary basal body"/>
    <property type="evidence" value="ECO:0007669"/>
    <property type="project" value="TreeGrafter"/>
</dbReference>
<reference evidence="8" key="3">
    <citation type="submission" date="2025-09" db="UniProtKB">
        <authorList>
            <consortium name="Ensembl"/>
        </authorList>
    </citation>
    <scope>IDENTIFICATION</scope>
</reference>
<evidence type="ECO:0000256" key="5">
    <source>
        <dbReference type="ARBA" id="ARBA00023069"/>
    </source>
</evidence>
<dbReference type="PANTHER" id="PTHR31954:SF1">
    <property type="entry name" value="CILIA- AND FLAGELLA-ASSOCIATED PROTEIN 157"/>
    <property type="match status" value="1"/>
</dbReference>
<protein>
    <recommendedName>
        <fullName evidence="3">Cilia- and flagella-associated protein 157</fullName>
    </recommendedName>
</protein>
<proteinExistence type="inferred from homology"/>
<evidence type="ECO:0000256" key="1">
    <source>
        <dbReference type="ARBA" id="ARBA00004138"/>
    </source>
</evidence>
<keyword evidence="4 7" id="KW-0175">Coiled coil</keyword>
<comment type="subcellular location">
    <subcellularLocation>
        <location evidence="1">Cell projection</location>
        <location evidence="1">Cilium</location>
    </subcellularLocation>
</comment>
<dbReference type="InterPro" id="IPR038844">
    <property type="entry name" value="CFAP157"/>
</dbReference>
<evidence type="ECO:0000256" key="6">
    <source>
        <dbReference type="ARBA" id="ARBA00023273"/>
    </source>
</evidence>
<dbReference type="STRING" id="80972.ENSAOCP00000008542"/>
<dbReference type="AlphaFoldDB" id="A0A3Q1B3A1"/>
<dbReference type="PANTHER" id="PTHR31954">
    <property type="entry name" value="CILIA- AND FLAGELLA-ASSOCIATED PROTEIN 157"/>
    <property type="match status" value="1"/>
</dbReference>
<evidence type="ECO:0000256" key="3">
    <source>
        <dbReference type="ARBA" id="ARBA00014087"/>
    </source>
</evidence>
<dbReference type="KEGG" id="aoce:111568867"/>
<keyword evidence="6" id="KW-0966">Cell projection</keyword>
<evidence type="ECO:0000256" key="4">
    <source>
        <dbReference type="ARBA" id="ARBA00023054"/>
    </source>
</evidence>
<dbReference type="GeneTree" id="ENSGT00770000121806"/>
<evidence type="ECO:0000313" key="9">
    <source>
        <dbReference type="Proteomes" id="UP001501940"/>
    </source>
</evidence>
<feature type="coiled-coil region" evidence="7">
    <location>
        <begin position="218"/>
        <end position="266"/>
    </location>
</feature>
<keyword evidence="5" id="KW-0969">Cilium</keyword>
<dbReference type="Proteomes" id="UP001501940">
    <property type="component" value="Chromosome 6"/>
</dbReference>
<dbReference type="GO" id="GO:0008017">
    <property type="term" value="F:microtubule binding"/>
    <property type="evidence" value="ECO:0007669"/>
    <property type="project" value="TreeGrafter"/>
</dbReference>
<reference evidence="8 9" key="1">
    <citation type="submission" date="2022-01" db="EMBL/GenBank/DDBJ databases">
        <title>A chromosome-scale genome assembly of the false clownfish, Amphiprion ocellaris.</title>
        <authorList>
            <person name="Ryu T."/>
        </authorList>
    </citation>
    <scope>NUCLEOTIDE SEQUENCE [LARGE SCALE GENOMIC DNA]</scope>
</reference>
<evidence type="ECO:0000313" key="8">
    <source>
        <dbReference type="Ensembl" id="ENSAOCP00000008542.2"/>
    </source>
</evidence>
<reference evidence="8" key="2">
    <citation type="submission" date="2025-08" db="UniProtKB">
        <authorList>
            <consortium name="Ensembl"/>
        </authorList>
    </citation>
    <scope>IDENTIFICATION</scope>
</reference>
<organism evidence="8 9">
    <name type="scientific">Amphiprion ocellaris</name>
    <name type="common">Clown anemonefish</name>
    <dbReference type="NCBI Taxonomy" id="80972"/>
    <lineage>
        <taxon>Eukaryota</taxon>
        <taxon>Metazoa</taxon>
        <taxon>Chordata</taxon>
        <taxon>Craniata</taxon>
        <taxon>Vertebrata</taxon>
        <taxon>Euteleostomi</taxon>
        <taxon>Actinopterygii</taxon>
        <taxon>Neopterygii</taxon>
        <taxon>Teleostei</taxon>
        <taxon>Neoteleostei</taxon>
        <taxon>Acanthomorphata</taxon>
        <taxon>Ovalentaria</taxon>
        <taxon>Pomacentridae</taxon>
        <taxon>Amphiprion</taxon>
    </lineage>
</organism>
<dbReference type="Ensembl" id="ENSAOCT00000000905.2">
    <property type="protein sequence ID" value="ENSAOCP00000008542.2"/>
    <property type="gene ID" value="ENSAOCG00000012587.2"/>
</dbReference>
<evidence type="ECO:0000256" key="7">
    <source>
        <dbReference type="SAM" id="Coils"/>
    </source>
</evidence>
<feature type="coiled-coil region" evidence="7">
    <location>
        <begin position="25"/>
        <end position="158"/>
    </location>
</feature>
<dbReference type="GeneID" id="111568867"/>
<comment type="similarity">
    <text evidence="2">Belongs to the CFAP157 family.</text>
</comment>
<evidence type="ECO:0000256" key="2">
    <source>
        <dbReference type="ARBA" id="ARBA00010841"/>
    </source>
</evidence>
<name>A0A3Q1B3A1_AMPOC</name>
<accession>A0A3Q1B3A1</accession>